<dbReference type="EMBL" id="WQMS01000020">
    <property type="protein sequence ID" value="MVO79336.1"/>
    <property type="molecule type" value="Genomic_DNA"/>
</dbReference>
<dbReference type="PANTHER" id="PTHR33452">
    <property type="entry name" value="OXIDOREDUCTASE CATD-RELATED"/>
    <property type="match status" value="1"/>
</dbReference>
<evidence type="ECO:0000256" key="5">
    <source>
        <dbReference type="ARBA" id="ARBA00022989"/>
    </source>
</evidence>
<evidence type="ECO:0000256" key="6">
    <source>
        <dbReference type="ARBA" id="ARBA00023136"/>
    </source>
</evidence>
<evidence type="ECO:0000256" key="1">
    <source>
        <dbReference type="ARBA" id="ARBA00004651"/>
    </source>
</evidence>
<feature type="transmembrane region" description="Helical" evidence="7">
    <location>
        <begin position="102"/>
        <end position="123"/>
    </location>
</feature>
<comment type="similarity">
    <text evidence="2">Belongs to the DoxX family.</text>
</comment>
<keyword evidence="5 7" id="KW-1133">Transmembrane helix</keyword>
<feature type="transmembrane region" description="Helical" evidence="7">
    <location>
        <begin position="72"/>
        <end position="90"/>
    </location>
</feature>
<evidence type="ECO:0000256" key="3">
    <source>
        <dbReference type="ARBA" id="ARBA00022475"/>
    </source>
</evidence>
<dbReference type="PANTHER" id="PTHR33452:SF4">
    <property type="entry name" value="BLL4328 PROTEIN"/>
    <property type="match status" value="1"/>
</dbReference>
<dbReference type="Pfam" id="PF07681">
    <property type="entry name" value="DoxX"/>
    <property type="match status" value="1"/>
</dbReference>
<feature type="transmembrane region" description="Helical" evidence="7">
    <location>
        <begin position="45"/>
        <end position="65"/>
    </location>
</feature>
<evidence type="ECO:0000256" key="2">
    <source>
        <dbReference type="ARBA" id="ARBA00006679"/>
    </source>
</evidence>
<protein>
    <submittedName>
        <fullName evidence="8">DoxX family membrane protein</fullName>
    </submittedName>
</protein>
<dbReference type="RefSeq" id="WP_157028299.1">
    <property type="nucleotide sequence ID" value="NZ_WQMS01000020.1"/>
</dbReference>
<keyword evidence="3" id="KW-1003">Cell membrane</keyword>
<evidence type="ECO:0000313" key="8">
    <source>
        <dbReference type="EMBL" id="MVO79336.1"/>
    </source>
</evidence>
<dbReference type="InterPro" id="IPR032808">
    <property type="entry name" value="DoxX"/>
</dbReference>
<dbReference type="InterPro" id="IPR051907">
    <property type="entry name" value="DoxX-like_oxidoreductase"/>
</dbReference>
<accession>A0A6I4J4R6</accession>
<comment type="subcellular location">
    <subcellularLocation>
        <location evidence="1">Cell membrane</location>
        <topology evidence="1">Multi-pass membrane protein</topology>
    </subcellularLocation>
</comment>
<feature type="transmembrane region" description="Helical" evidence="7">
    <location>
        <begin position="12"/>
        <end position="33"/>
    </location>
</feature>
<evidence type="ECO:0000313" key="9">
    <source>
        <dbReference type="Proteomes" id="UP000441389"/>
    </source>
</evidence>
<evidence type="ECO:0000256" key="7">
    <source>
        <dbReference type="SAM" id="Phobius"/>
    </source>
</evidence>
<name>A0A6I4J4R6_9SPHN</name>
<organism evidence="8 9">
    <name type="scientific">Sphingomonas horti</name>
    <dbReference type="NCBI Taxonomy" id="2682842"/>
    <lineage>
        <taxon>Bacteria</taxon>
        <taxon>Pseudomonadati</taxon>
        <taxon>Pseudomonadota</taxon>
        <taxon>Alphaproteobacteria</taxon>
        <taxon>Sphingomonadales</taxon>
        <taxon>Sphingomonadaceae</taxon>
        <taxon>Sphingomonas</taxon>
    </lineage>
</organism>
<sequence>MDRFGVWAQRMLSVLRIMAALLFMEHGLMKLLHFPAAQPGVPDPLPALLMVAAWIEVVGGALLAIGLFTRPVAFICAGEMAVAYFMGHAPQSFWPALNGGDAAILFCFVFLYLACAGGGAWSVDAARSRHVV</sequence>
<dbReference type="AlphaFoldDB" id="A0A6I4J4R6"/>
<keyword evidence="6 7" id="KW-0472">Membrane</keyword>
<keyword evidence="4 7" id="KW-0812">Transmembrane</keyword>
<reference evidence="8 9" key="1">
    <citation type="submission" date="2019-12" db="EMBL/GenBank/DDBJ databases">
        <authorList>
            <person name="Huq M.A."/>
        </authorList>
    </citation>
    <scope>NUCLEOTIDE SEQUENCE [LARGE SCALE GENOMIC DNA]</scope>
    <source>
        <strain evidence="8 9">MAH-20</strain>
    </source>
</reference>
<keyword evidence="9" id="KW-1185">Reference proteome</keyword>
<dbReference type="Proteomes" id="UP000441389">
    <property type="component" value="Unassembled WGS sequence"/>
</dbReference>
<evidence type="ECO:0000256" key="4">
    <source>
        <dbReference type="ARBA" id="ARBA00022692"/>
    </source>
</evidence>
<proteinExistence type="inferred from homology"/>
<gene>
    <name evidence="8" type="ORF">GON01_15490</name>
</gene>
<comment type="caution">
    <text evidence="8">The sequence shown here is derived from an EMBL/GenBank/DDBJ whole genome shotgun (WGS) entry which is preliminary data.</text>
</comment>
<dbReference type="GO" id="GO:0005886">
    <property type="term" value="C:plasma membrane"/>
    <property type="evidence" value="ECO:0007669"/>
    <property type="project" value="UniProtKB-SubCell"/>
</dbReference>